<keyword evidence="2" id="KW-1185">Reference proteome</keyword>
<gene>
    <name evidence="1" type="ORF">CLMAG_40080</name>
</gene>
<dbReference type="EMBL" id="LWAE01000005">
    <property type="protein sequence ID" value="KZL90237.1"/>
    <property type="molecule type" value="Genomic_DNA"/>
</dbReference>
<reference evidence="1 2" key="1">
    <citation type="submission" date="2016-04" db="EMBL/GenBank/DDBJ databases">
        <title>Genome sequence of Clostridium magnum DSM 2767.</title>
        <authorList>
            <person name="Poehlein A."/>
            <person name="Uhlig R."/>
            <person name="Fischer R."/>
            <person name="Bahl H."/>
            <person name="Daniel R."/>
        </authorList>
    </citation>
    <scope>NUCLEOTIDE SEQUENCE [LARGE SCALE GENOMIC DNA]</scope>
    <source>
        <strain evidence="1 2">DSM 2767</strain>
    </source>
</reference>
<dbReference type="AlphaFoldDB" id="A0A162RQC9"/>
<protein>
    <submittedName>
        <fullName evidence="1">Uncharacterized protein</fullName>
    </submittedName>
</protein>
<dbReference type="RefSeq" id="WP_066626347.1">
    <property type="nucleotide sequence ID" value="NZ_FQXL01000014.1"/>
</dbReference>
<organism evidence="1 2">
    <name type="scientific">Clostridium magnum DSM 2767</name>
    <dbReference type="NCBI Taxonomy" id="1121326"/>
    <lineage>
        <taxon>Bacteria</taxon>
        <taxon>Bacillati</taxon>
        <taxon>Bacillota</taxon>
        <taxon>Clostridia</taxon>
        <taxon>Eubacteriales</taxon>
        <taxon>Clostridiaceae</taxon>
        <taxon>Clostridium</taxon>
    </lineage>
</organism>
<comment type="caution">
    <text evidence="1">The sequence shown here is derived from an EMBL/GenBank/DDBJ whole genome shotgun (WGS) entry which is preliminary data.</text>
</comment>
<accession>A0A162RQC9</accession>
<name>A0A162RQC9_9CLOT</name>
<evidence type="ECO:0000313" key="2">
    <source>
        <dbReference type="Proteomes" id="UP000076603"/>
    </source>
</evidence>
<evidence type="ECO:0000313" key="1">
    <source>
        <dbReference type="EMBL" id="KZL90237.1"/>
    </source>
</evidence>
<dbReference type="STRING" id="1121326.CLMAG_40080"/>
<dbReference type="PATRIC" id="fig|1121326.3.peg.4061"/>
<dbReference type="Proteomes" id="UP000076603">
    <property type="component" value="Unassembled WGS sequence"/>
</dbReference>
<proteinExistence type="predicted"/>
<sequence>MKMQTQIFFKALDEWDQSTHGKEEDELKRRVFSLLYKLGGHYQLKWNKEEAINSLKERVEYIINECKIDEDFVIMGLVNLFDNQLKYELHHLGEAILTNERMLNMDLQKLKDRIDPEELKLIEEELNSPDFEHPSQKALNRLKSREYISNCKINIQQWEIIKGKYFNQLNRELWEEARMFHS</sequence>